<evidence type="ECO:0000259" key="2">
    <source>
        <dbReference type="Pfam" id="PF11258"/>
    </source>
</evidence>
<dbReference type="InterPro" id="IPR021416">
    <property type="entry name" value="DUF3048_N"/>
</dbReference>
<feature type="chain" id="PRO_5038686767" description="DUF3048 domain-containing protein" evidence="1">
    <location>
        <begin position="22"/>
        <end position="335"/>
    </location>
</feature>
<evidence type="ECO:0000313" key="5">
    <source>
        <dbReference type="Proteomes" id="UP000182569"/>
    </source>
</evidence>
<proteinExistence type="predicted"/>
<dbReference type="InterPro" id="IPR035328">
    <property type="entry name" value="DUF3048_C"/>
</dbReference>
<feature type="signal peptide" evidence="1">
    <location>
        <begin position="1"/>
        <end position="21"/>
    </location>
</feature>
<evidence type="ECO:0000259" key="3">
    <source>
        <dbReference type="Pfam" id="PF17479"/>
    </source>
</evidence>
<dbReference type="PROSITE" id="PS51257">
    <property type="entry name" value="PROKAR_LIPOPROTEIN"/>
    <property type="match status" value="1"/>
</dbReference>
<gene>
    <name evidence="4" type="ORF">A7L45_04970</name>
</gene>
<feature type="domain" description="DUF3048" evidence="2">
    <location>
        <begin position="49"/>
        <end position="186"/>
    </location>
</feature>
<organism evidence="4 5">
    <name type="scientific">Clostridium estertheticum subsp. estertheticum</name>
    <dbReference type="NCBI Taxonomy" id="1552"/>
    <lineage>
        <taxon>Bacteria</taxon>
        <taxon>Bacillati</taxon>
        <taxon>Bacillota</taxon>
        <taxon>Clostridia</taxon>
        <taxon>Eubacteriales</taxon>
        <taxon>Clostridiaceae</taxon>
        <taxon>Clostridium</taxon>
    </lineage>
</organism>
<dbReference type="OrthoDB" id="9779102at2"/>
<dbReference type="AlphaFoldDB" id="A0A1J0GDQ5"/>
<keyword evidence="5" id="KW-1185">Reference proteome</keyword>
<accession>A0A1J0GDQ5</accession>
<dbReference type="Pfam" id="PF11258">
    <property type="entry name" value="DUF3048"/>
    <property type="match status" value="1"/>
</dbReference>
<dbReference type="Proteomes" id="UP000182569">
    <property type="component" value="Chromosome"/>
</dbReference>
<evidence type="ECO:0008006" key="6">
    <source>
        <dbReference type="Google" id="ProtNLM"/>
    </source>
</evidence>
<sequence>MKNKSKLVLCILVSMFFLSQGCGKKVDTTIQLKPKPAVKTSQKYISPYTGEEVTKEVFSNIAALAIIENSLDARPQSGLNDADIVYETMAEGGIPRFITLFQKESPKKIGPIRSARAYFLDISKEYNLPFAHCGGSEEALLKINGEKLMSMNEMTNASTYWRDSIRKAPHNLYTSTDKLRELIKIKKFVYSPRDTLKFDKSYWDNTKLNKASDILLTLNKYYNTRYTYKNGLYLKSMDGKSSTDKENKLPLSVKNVVVQITTIKTQVDGSHLDIKLVGTGNGYVISNGKYVKMFWTKKTTTSKTLLTDEKGNILPLNPGKTWWNIVDKNAVIDIK</sequence>
<reference evidence="5" key="1">
    <citation type="journal article" date="2016" name="Front. Microbiol.">
        <title>Complete Genome Sequence of Clostridium estertheticum DSM 8809, a Microbe Identified in Spoiled Vacuum Packed Beef.</title>
        <authorList>
            <person name="Yu Z."/>
            <person name="Gunn L."/>
            <person name="Brennan E."/>
            <person name="Reid R."/>
            <person name="Wall P.G."/>
            <person name="Gaora O.P."/>
            <person name="Hurley D."/>
            <person name="Bolton D."/>
            <person name="Fanning S."/>
        </authorList>
    </citation>
    <scope>NUCLEOTIDE SEQUENCE [LARGE SCALE GENOMIC DNA]</scope>
    <source>
        <strain evidence="5">DSM 8809</strain>
    </source>
</reference>
<dbReference type="RefSeq" id="WP_071611754.1">
    <property type="nucleotide sequence ID" value="NZ_CP015756.1"/>
</dbReference>
<dbReference type="KEGG" id="ceu:A7L45_04970"/>
<dbReference type="EMBL" id="CP015756">
    <property type="protein sequence ID" value="APC39461.1"/>
    <property type="molecule type" value="Genomic_DNA"/>
</dbReference>
<protein>
    <recommendedName>
        <fullName evidence="6">DUF3048 domain-containing protein</fullName>
    </recommendedName>
</protein>
<dbReference type="SUPFAM" id="SSF159774">
    <property type="entry name" value="YerB-like"/>
    <property type="match status" value="1"/>
</dbReference>
<dbReference type="Gene3D" id="3.50.90.10">
    <property type="entry name" value="YerB-like"/>
    <property type="match status" value="1"/>
</dbReference>
<dbReference type="InterPro" id="IPR023158">
    <property type="entry name" value="YerB-like_sf"/>
</dbReference>
<name>A0A1J0GDQ5_9CLOT</name>
<evidence type="ECO:0000256" key="1">
    <source>
        <dbReference type="SAM" id="SignalP"/>
    </source>
</evidence>
<evidence type="ECO:0000313" key="4">
    <source>
        <dbReference type="EMBL" id="APC39461.1"/>
    </source>
</evidence>
<dbReference type="STRING" id="1552.A7L45_04970"/>
<feature type="domain" description="DUF3048" evidence="3">
    <location>
        <begin position="220"/>
        <end position="322"/>
    </location>
</feature>
<dbReference type="Pfam" id="PF17479">
    <property type="entry name" value="DUF3048_C"/>
    <property type="match status" value="1"/>
</dbReference>
<keyword evidence="1" id="KW-0732">Signal</keyword>